<dbReference type="InterPro" id="IPR036388">
    <property type="entry name" value="WH-like_DNA-bd_sf"/>
</dbReference>
<name>A0A8B8NE75_9MYRT</name>
<dbReference type="Gene3D" id="1.10.10.10">
    <property type="entry name" value="Winged helix-like DNA-binding domain superfamily/Winged helix DNA-binding domain"/>
    <property type="match status" value="1"/>
</dbReference>
<dbReference type="Gene3D" id="3.80.10.10">
    <property type="entry name" value="Ribonuclease Inhibitor"/>
    <property type="match status" value="4"/>
</dbReference>
<dbReference type="Gene3D" id="1.10.8.430">
    <property type="entry name" value="Helical domain of apoptotic protease-activating factors"/>
    <property type="match status" value="1"/>
</dbReference>
<dbReference type="Gene3D" id="1.20.5.4130">
    <property type="match status" value="1"/>
</dbReference>
<dbReference type="Proteomes" id="UP000827889">
    <property type="component" value="Chromosome 6"/>
</dbReference>
<accession>A0A8B8NE75</accession>
<dbReference type="PANTHER" id="PTHR36766:SF51">
    <property type="entry name" value="DISEASE RESISTANCE RPP13-LIKE PROTEIN 1"/>
    <property type="match status" value="1"/>
</dbReference>
<evidence type="ECO:0000313" key="10">
    <source>
        <dbReference type="Proteomes" id="UP000827889"/>
    </source>
</evidence>
<organism evidence="10 11">
    <name type="scientific">Rhodamnia argentea</name>
    <dbReference type="NCBI Taxonomy" id="178133"/>
    <lineage>
        <taxon>Eukaryota</taxon>
        <taxon>Viridiplantae</taxon>
        <taxon>Streptophyta</taxon>
        <taxon>Embryophyta</taxon>
        <taxon>Tracheophyta</taxon>
        <taxon>Spermatophyta</taxon>
        <taxon>Magnoliopsida</taxon>
        <taxon>eudicotyledons</taxon>
        <taxon>Gunneridae</taxon>
        <taxon>Pentapetalae</taxon>
        <taxon>rosids</taxon>
        <taxon>malvids</taxon>
        <taxon>Myrtales</taxon>
        <taxon>Myrtaceae</taxon>
        <taxon>Myrtoideae</taxon>
        <taxon>Myrteae</taxon>
        <taxon>Australasian group</taxon>
        <taxon>Rhodamnia</taxon>
    </lineage>
</organism>
<evidence type="ECO:0000313" key="11">
    <source>
        <dbReference type="RefSeq" id="XP_030520757.2"/>
    </source>
</evidence>
<keyword evidence="5" id="KW-0067">ATP-binding</keyword>
<evidence type="ECO:0000256" key="5">
    <source>
        <dbReference type="ARBA" id="ARBA00022840"/>
    </source>
</evidence>
<keyword evidence="1" id="KW-0433">Leucine-rich repeat</keyword>
<keyword evidence="10" id="KW-1185">Reference proteome</keyword>
<feature type="domain" description="R13L1/DRL21-like LRR repeat region" evidence="9">
    <location>
        <begin position="694"/>
        <end position="820"/>
    </location>
</feature>
<proteinExistence type="predicted"/>
<sequence>MPIAELFLGALLPVLFERLASRELLNFARGAGIHTLLKKWEKMLIKIDKVLYDAEDRQLTGDPEAKLWLEDLRNLAYDIDDLLDEFATKSAENKSKAEPSTSKARSFLPSCCFGLSPRAIMLDRKMRSKIEDMDNRLQEIITRKDSLNLRENNGQRSAHNRLDKLLPTTHLPEPCFVSREDEKRKILKLLTGEQGDITCADPKVIPIVGMGGVGKTALAQQVFNDTRVTSYFDVKAWTCVSDIFDVLAITKSIIGTTNSNLSCEGKDLNWLQDKLKENLSGKKFLVVLDDVWNENYGNWTTLLKPFQSGAKGSKIILTTRNRGVASLASASPYYLKELSQDACMTLFAFHALGVGNFDRHPHLEELGRKIVEKCKGLPLAVKTLAGLLRTKDSPHEWEAILNSKIWDLPEESNDILPALKLSYLHLPSNMRRCFASCAIFPKDYEIERDELIHWWLGEGLLEGKEGKNHWSTGLRFFNELVSRSLLQKSSSSESLFLMHDLVNDLAKLVAGATHFSSGELEGDQTDASFARHASFIPTNNIVPERFKIYHRMGGLRSFISLRKQSRSSFLPQEVLCDLLLALKHLRVLSLSHYFIREVPDCIGRLRHLGHLNLSHTDIETLPKSVAALYNLEALVLRGCRWLIKLPEGMEKLMNPRFLDITDTPKLGAILHIGNLEGLEMLSMFVVGTENGSRLKELKNLNNLREELCISDLHMVQEATDANVANLCVKKGICRMAMQWSEDFANFRNEQLELEVLDFLRPHRGLENLAISYFGGLQFPPWLGSPSHVNIVCLRLHGCRRAEALPSLGQLYSLKELYIEGLNAVVRVRPDFYGSNSPFPSLITLEFKDMPLWEDWSQCVGTEEAGVLFPRLEHLIIRDCPVLMGRLPSQLSSLAKLEIDSCPRMDASPSIISLPSLKELSFGGCNVGVLKRLVNLTSVTALVIKDVAGLTWLSHGFTSSLVKLEMLEMTSCKELIYMWQDRDVIRDLICLKSLLVQECPGLVSLAAGEEDIELPVNLETMEVASCDNLEKLPSKMHALSSLRDLAIEKCPKLASFPETGIPTSVISLEIRDCEMLQSLPIIGGLSSHPAEPSSSSSSRNNHVDLTSCLQEIRIWRCDSLPASPFSEGRFLPATLKTLDIWRCRGVESLAEINVDRLQSLQKIVIRDCEKLRSLPQGLHTLSHLTVLWLKDCPALELECFPPLPPGISNFRLEGCPKIKALPNQLHRLTCLRDLEIKRCESMTRFPDGGLPPQLQELRVWECGNMKQPVREWLTPLTSLEELSIYGSSIGGGGVGEEEDLVLPLPSSLLRLYIYNMPNLERLSITLPPSLRTLWIFNCPKLRELPKDEDGHGHGLPPSLESLWISRCPILEEGCRKGTGCYWPLIRHIPRVELSDTRTFESITS</sequence>
<dbReference type="GeneID" id="115734233"/>
<dbReference type="Pfam" id="PF23559">
    <property type="entry name" value="WHD_DRP"/>
    <property type="match status" value="1"/>
</dbReference>
<dbReference type="InterPro" id="IPR027417">
    <property type="entry name" value="P-loop_NTPase"/>
</dbReference>
<evidence type="ECO:0000259" key="9">
    <source>
        <dbReference type="Pfam" id="PF25019"/>
    </source>
</evidence>
<protein>
    <submittedName>
        <fullName evidence="11">Disease resistance RPP13-like protein 1</fullName>
    </submittedName>
</protein>
<dbReference type="GO" id="GO:0043531">
    <property type="term" value="F:ADP binding"/>
    <property type="evidence" value="ECO:0007669"/>
    <property type="project" value="InterPro"/>
</dbReference>
<dbReference type="Pfam" id="PF25019">
    <property type="entry name" value="LRR_R13L1-DRL21"/>
    <property type="match status" value="1"/>
</dbReference>
<evidence type="ECO:0000256" key="3">
    <source>
        <dbReference type="ARBA" id="ARBA00022741"/>
    </source>
</evidence>
<evidence type="ECO:0000256" key="2">
    <source>
        <dbReference type="ARBA" id="ARBA00022737"/>
    </source>
</evidence>
<dbReference type="InterPro" id="IPR056789">
    <property type="entry name" value="LRR_R13L1-DRL21"/>
</dbReference>
<keyword evidence="4" id="KW-0611">Plant defense</keyword>
<dbReference type="Pfam" id="PF00931">
    <property type="entry name" value="NB-ARC"/>
    <property type="match status" value="1"/>
</dbReference>
<evidence type="ECO:0000259" key="8">
    <source>
        <dbReference type="Pfam" id="PF23559"/>
    </source>
</evidence>
<feature type="domain" description="Disease resistance protein winged helix" evidence="8">
    <location>
        <begin position="439"/>
        <end position="506"/>
    </location>
</feature>
<dbReference type="InterPro" id="IPR041118">
    <property type="entry name" value="Rx_N"/>
</dbReference>
<feature type="domain" description="NB-ARC" evidence="6">
    <location>
        <begin position="200"/>
        <end position="348"/>
    </location>
</feature>
<dbReference type="GO" id="GO:0005524">
    <property type="term" value="F:ATP binding"/>
    <property type="evidence" value="ECO:0007669"/>
    <property type="project" value="UniProtKB-KW"/>
</dbReference>
<evidence type="ECO:0000256" key="4">
    <source>
        <dbReference type="ARBA" id="ARBA00022821"/>
    </source>
</evidence>
<dbReference type="GO" id="GO:0051707">
    <property type="term" value="P:response to other organism"/>
    <property type="evidence" value="ECO:0007669"/>
    <property type="project" value="UniProtKB-ARBA"/>
</dbReference>
<evidence type="ECO:0000259" key="7">
    <source>
        <dbReference type="Pfam" id="PF18052"/>
    </source>
</evidence>
<dbReference type="InterPro" id="IPR042197">
    <property type="entry name" value="Apaf_helical"/>
</dbReference>
<dbReference type="RefSeq" id="XP_030520757.2">
    <property type="nucleotide sequence ID" value="XM_030664897.2"/>
</dbReference>
<dbReference type="InterPro" id="IPR032675">
    <property type="entry name" value="LRR_dom_sf"/>
</dbReference>
<dbReference type="GO" id="GO:0006952">
    <property type="term" value="P:defense response"/>
    <property type="evidence" value="ECO:0007669"/>
    <property type="project" value="UniProtKB-KW"/>
</dbReference>
<dbReference type="InterPro" id="IPR058922">
    <property type="entry name" value="WHD_DRP"/>
</dbReference>
<keyword evidence="2" id="KW-0677">Repeat</keyword>
<dbReference type="PANTHER" id="PTHR36766">
    <property type="entry name" value="PLANT BROAD-SPECTRUM MILDEW RESISTANCE PROTEIN RPW8"/>
    <property type="match status" value="1"/>
</dbReference>
<dbReference type="SUPFAM" id="SSF52540">
    <property type="entry name" value="P-loop containing nucleoside triphosphate hydrolases"/>
    <property type="match status" value="1"/>
</dbReference>
<reference evidence="11" key="1">
    <citation type="submission" date="2025-08" db="UniProtKB">
        <authorList>
            <consortium name="RefSeq"/>
        </authorList>
    </citation>
    <scope>IDENTIFICATION</scope>
    <source>
        <tissue evidence="11">Leaf</tissue>
    </source>
</reference>
<dbReference type="KEGG" id="rarg:115734233"/>
<dbReference type="PRINTS" id="PR00364">
    <property type="entry name" value="DISEASERSIST"/>
</dbReference>
<evidence type="ECO:0000259" key="6">
    <source>
        <dbReference type="Pfam" id="PF00931"/>
    </source>
</evidence>
<dbReference type="SUPFAM" id="SSF52058">
    <property type="entry name" value="L domain-like"/>
    <property type="match status" value="2"/>
</dbReference>
<dbReference type="InterPro" id="IPR002182">
    <property type="entry name" value="NB-ARC"/>
</dbReference>
<dbReference type="Pfam" id="PF18052">
    <property type="entry name" value="Rx_N"/>
    <property type="match status" value="1"/>
</dbReference>
<evidence type="ECO:0000256" key="1">
    <source>
        <dbReference type="ARBA" id="ARBA00022614"/>
    </source>
</evidence>
<dbReference type="Gene3D" id="3.40.50.300">
    <property type="entry name" value="P-loop containing nucleotide triphosphate hydrolases"/>
    <property type="match status" value="1"/>
</dbReference>
<feature type="domain" description="Disease resistance N-terminal" evidence="7">
    <location>
        <begin position="7"/>
        <end position="100"/>
    </location>
</feature>
<gene>
    <name evidence="11" type="primary">LOC115734233</name>
</gene>
<keyword evidence="3" id="KW-0547">Nucleotide-binding</keyword>